<protein>
    <recommendedName>
        <fullName evidence="3">Translocation protein TolB</fullName>
    </recommendedName>
</protein>
<dbReference type="Proteomes" id="UP000598633">
    <property type="component" value="Unassembled WGS sequence"/>
</dbReference>
<gene>
    <name evidence="1" type="ORF">IFJ97_02760</name>
</gene>
<evidence type="ECO:0000313" key="2">
    <source>
        <dbReference type="Proteomes" id="UP000598633"/>
    </source>
</evidence>
<name>A0A8J6YAI1_9BACT</name>
<dbReference type="Gene3D" id="2.120.10.30">
    <property type="entry name" value="TolB, C-terminal domain"/>
    <property type="match status" value="1"/>
</dbReference>
<organism evidence="1 2">
    <name type="scientific">Candidatus Sulfomarinibacter kjeldsenii</name>
    <dbReference type="NCBI Taxonomy" id="2885994"/>
    <lineage>
        <taxon>Bacteria</taxon>
        <taxon>Pseudomonadati</taxon>
        <taxon>Acidobacteriota</taxon>
        <taxon>Thermoanaerobaculia</taxon>
        <taxon>Thermoanaerobaculales</taxon>
        <taxon>Candidatus Sulfomarinibacteraceae</taxon>
        <taxon>Candidatus Sulfomarinibacter</taxon>
    </lineage>
</organism>
<accession>A0A8J6YAI1</accession>
<evidence type="ECO:0000313" key="1">
    <source>
        <dbReference type="EMBL" id="MBD3870265.1"/>
    </source>
</evidence>
<evidence type="ECO:0008006" key="3">
    <source>
        <dbReference type="Google" id="ProtNLM"/>
    </source>
</evidence>
<comment type="caution">
    <text evidence="1">The sequence shown here is derived from an EMBL/GenBank/DDBJ whole genome shotgun (WGS) entry which is preliminary data.</text>
</comment>
<dbReference type="EMBL" id="JACXWA010000049">
    <property type="protein sequence ID" value="MBD3870265.1"/>
    <property type="molecule type" value="Genomic_DNA"/>
</dbReference>
<sequence length="110" mass="11857">MMTAAVPTTYLRRGWSLAFALLLVGSAFSKDLVVVQRPAAAADAAATEATVLCPDRSQIVRLSPGGSERPLTDDFLAACDPAVSFDGRQILFAGRRSSKERLQIWRMSAD</sequence>
<proteinExistence type="predicted"/>
<feature type="non-terminal residue" evidence="1">
    <location>
        <position position="110"/>
    </location>
</feature>
<dbReference type="AlphaFoldDB" id="A0A8J6YAI1"/>
<dbReference type="InterPro" id="IPR011042">
    <property type="entry name" value="6-blade_b-propeller_TolB-like"/>
</dbReference>
<reference evidence="1 2" key="1">
    <citation type="submission" date="2020-08" db="EMBL/GenBank/DDBJ databases">
        <title>Acidobacteriota in marine sediments use diverse sulfur dissimilation pathways.</title>
        <authorList>
            <person name="Wasmund K."/>
        </authorList>
    </citation>
    <scope>NUCLEOTIDE SEQUENCE [LARGE SCALE GENOMIC DNA]</scope>
    <source>
        <strain evidence="1">MAG AM3-A</strain>
    </source>
</reference>